<keyword evidence="4" id="KW-1185">Reference proteome</keyword>
<proteinExistence type="predicted"/>
<evidence type="ECO:0000313" key="4">
    <source>
        <dbReference type="Proteomes" id="UP001234989"/>
    </source>
</evidence>
<dbReference type="AlphaFoldDB" id="A0AAF0ZVD7"/>
<dbReference type="Proteomes" id="UP001234989">
    <property type="component" value="Chromosome 10"/>
</dbReference>
<name>A0AAF0ZVD7_SOLVR</name>
<gene>
    <name evidence="3" type="ORF">MTR67_043699</name>
</gene>
<evidence type="ECO:0000256" key="1">
    <source>
        <dbReference type="SAM" id="MobiDB-lite"/>
    </source>
</evidence>
<reference evidence="3" key="1">
    <citation type="submission" date="2023-08" db="EMBL/GenBank/DDBJ databases">
        <title>A de novo genome assembly of Solanum verrucosum Schlechtendal, a Mexican diploid species geographically isolated from the other diploid A-genome species in potato relatives.</title>
        <authorList>
            <person name="Hosaka K."/>
        </authorList>
    </citation>
    <scope>NUCLEOTIDE SEQUENCE</scope>
    <source>
        <tissue evidence="3">Young leaves</tissue>
    </source>
</reference>
<feature type="domain" description="Retrotransposon gag" evidence="2">
    <location>
        <begin position="131"/>
        <end position="215"/>
    </location>
</feature>
<sequence length="390" mass="44325">MVSLSVKATFPNNNKLRANPRRNVRENVEQEAPLQARQTSIDPLAEQVTNTEERDALQVLARAMTAQANREVMVPVNPNVCTTASKIWDFTRMNPLEFYGSTVEEDPQMFIHEVYKVFMIMGVTQVEMVDLATYQLKDVVQIWYNQWKEGRSEDSIPLDLELIKVFFIDRFFTLDMTEAKMLDLINLRQGSMSVREYALKFAELTKYAPTIVADPREKMIGSFAIKEENLKGKSRETKRAKTGDGNFFDARSVGHGRSRFQQQFSGQGSFNAPPRLNKEKVFNSMPQEGNGSGSSLPISTCARKMIAIGYISHLVRVRYVDSETPTLDLVPIVNEFSKVFLDELPDSSLEWGINFGIDLLPDTQPIFFSSYLNGSDRIEGVKRTIQRFVG</sequence>
<evidence type="ECO:0000313" key="3">
    <source>
        <dbReference type="EMBL" id="WMV50314.1"/>
    </source>
</evidence>
<evidence type="ECO:0000259" key="2">
    <source>
        <dbReference type="Pfam" id="PF03732"/>
    </source>
</evidence>
<protein>
    <recommendedName>
        <fullName evidence="2">Retrotransposon gag domain-containing protein</fullName>
    </recommendedName>
</protein>
<dbReference type="EMBL" id="CP133621">
    <property type="protein sequence ID" value="WMV50314.1"/>
    <property type="molecule type" value="Genomic_DNA"/>
</dbReference>
<accession>A0AAF0ZVD7</accession>
<feature type="region of interest" description="Disordered" evidence="1">
    <location>
        <begin position="1"/>
        <end position="35"/>
    </location>
</feature>
<dbReference type="Pfam" id="PF03732">
    <property type="entry name" value="Retrotrans_gag"/>
    <property type="match status" value="1"/>
</dbReference>
<organism evidence="3 4">
    <name type="scientific">Solanum verrucosum</name>
    <dbReference type="NCBI Taxonomy" id="315347"/>
    <lineage>
        <taxon>Eukaryota</taxon>
        <taxon>Viridiplantae</taxon>
        <taxon>Streptophyta</taxon>
        <taxon>Embryophyta</taxon>
        <taxon>Tracheophyta</taxon>
        <taxon>Spermatophyta</taxon>
        <taxon>Magnoliopsida</taxon>
        <taxon>eudicotyledons</taxon>
        <taxon>Gunneridae</taxon>
        <taxon>Pentapetalae</taxon>
        <taxon>asterids</taxon>
        <taxon>lamiids</taxon>
        <taxon>Solanales</taxon>
        <taxon>Solanaceae</taxon>
        <taxon>Solanoideae</taxon>
        <taxon>Solaneae</taxon>
        <taxon>Solanum</taxon>
    </lineage>
</organism>
<dbReference type="InterPro" id="IPR005162">
    <property type="entry name" value="Retrotrans_gag_dom"/>
</dbReference>